<keyword evidence="3" id="KW-1185">Reference proteome</keyword>
<dbReference type="Pfam" id="PF02464">
    <property type="entry name" value="CinA"/>
    <property type="match status" value="1"/>
</dbReference>
<name>A0AAP2D9T7_9BACT</name>
<evidence type="ECO:0000259" key="1">
    <source>
        <dbReference type="Pfam" id="PF02464"/>
    </source>
</evidence>
<evidence type="ECO:0000313" key="3">
    <source>
        <dbReference type="Proteomes" id="UP001319180"/>
    </source>
</evidence>
<proteinExistence type="predicted"/>
<protein>
    <submittedName>
        <fullName evidence="2">Nicotinamide-nucleotide amidohydrolase family protein</fullName>
    </submittedName>
</protein>
<sequence>MMHKLADISDIRHYMVAHEETLAVAESVTAGQLQAAISLADQATLFFQGGLTAYNIGQKARLLQVEPIHALACNSVSDRVAAQMARHVSTLFSSDWGIGITGYAAPFPECGVEGTLFAFYAVAYNGAVVLEKKMETTKEGVYPVQRYYAAQVLEDFSNYLSTRRRD</sequence>
<dbReference type="EMBL" id="JAHESC010000022">
    <property type="protein sequence ID" value="MBT1688068.1"/>
    <property type="molecule type" value="Genomic_DNA"/>
</dbReference>
<organism evidence="2 3">
    <name type="scientific">Dawidia soli</name>
    <dbReference type="NCBI Taxonomy" id="2782352"/>
    <lineage>
        <taxon>Bacteria</taxon>
        <taxon>Pseudomonadati</taxon>
        <taxon>Bacteroidota</taxon>
        <taxon>Cytophagia</taxon>
        <taxon>Cytophagales</taxon>
        <taxon>Chryseotaleaceae</taxon>
        <taxon>Dawidia</taxon>
    </lineage>
</organism>
<dbReference type="RefSeq" id="WP_254091296.1">
    <property type="nucleotide sequence ID" value="NZ_JAHESC010000022.1"/>
</dbReference>
<reference evidence="2 3" key="1">
    <citation type="submission" date="2021-05" db="EMBL/GenBank/DDBJ databases">
        <title>A Polyphasic approach of four new species of the genus Ohtaekwangia: Ohtaekwangia histidinii sp. nov., Ohtaekwangia cretensis sp. nov., Ohtaekwangia indiensis sp. nov., Ohtaekwangia reichenbachii sp. nov. from diverse environment.</title>
        <authorList>
            <person name="Octaviana S."/>
        </authorList>
    </citation>
    <scope>NUCLEOTIDE SEQUENCE [LARGE SCALE GENOMIC DNA]</scope>
    <source>
        <strain evidence="2 3">PWU37</strain>
    </source>
</reference>
<dbReference type="Proteomes" id="UP001319180">
    <property type="component" value="Unassembled WGS sequence"/>
</dbReference>
<dbReference type="Gene3D" id="3.90.950.20">
    <property type="entry name" value="CinA-like"/>
    <property type="match status" value="1"/>
</dbReference>
<dbReference type="InterPro" id="IPR008136">
    <property type="entry name" value="CinA_C"/>
</dbReference>
<comment type="caution">
    <text evidence="2">The sequence shown here is derived from an EMBL/GenBank/DDBJ whole genome shotgun (WGS) entry which is preliminary data.</text>
</comment>
<dbReference type="SUPFAM" id="SSF142433">
    <property type="entry name" value="CinA-like"/>
    <property type="match status" value="1"/>
</dbReference>
<dbReference type="AlphaFoldDB" id="A0AAP2D9T7"/>
<dbReference type="NCBIfam" id="TIGR00199">
    <property type="entry name" value="PncC_domain"/>
    <property type="match status" value="1"/>
</dbReference>
<gene>
    <name evidence="2" type="ORF">KK078_15975</name>
</gene>
<evidence type="ECO:0000313" key="2">
    <source>
        <dbReference type="EMBL" id="MBT1688068.1"/>
    </source>
</evidence>
<accession>A0AAP2D9T7</accession>
<feature type="domain" description="CinA C-terminal" evidence="1">
    <location>
        <begin position="11"/>
        <end position="116"/>
    </location>
</feature>
<dbReference type="InterPro" id="IPR036653">
    <property type="entry name" value="CinA-like_C"/>
</dbReference>